<dbReference type="EMBL" id="JBHSCQ010000004">
    <property type="protein sequence ID" value="MFC4264265.1"/>
    <property type="molecule type" value="Genomic_DNA"/>
</dbReference>
<keyword evidence="2" id="KW-1185">Reference proteome</keyword>
<evidence type="ECO:0000313" key="1">
    <source>
        <dbReference type="EMBL" id="MFC4264265.1"/>
    </source>
</evidence>
<gene>
    <name evidence="1" type="ORF">ACFOW9_01455</name>
</gene>
<evidence type="ECO:0000313" key="2">
    <source>
        <dbReference type="Proteomes" id="UP001595773"/>
    </source>
</evidence>
<reference evidence="2" key="1">
    <citation type="journal article" date="2019" name="Int. J. Syst. Evol. Microbiol.">
        <title>The Global Catalogue of Microorganisms (GCM) 10K type strain sequencing project: providing services to taxonomists for standard genome sequencing and annotation.</title>
        <authorList>
            <consortium name="The Broad Institute Genomics Platform"/>
            <consortium name="The Broad Institute Genome Sequencing Center for Infectious Disease"/>
            <person name="Wu L."/>
            <person name="Ma J."/>
        </authorList>
    </citation>
    <scope>NUCLEOTIDE SEQUENCE [LARGE SCALE GENOMIC DNA]</scope>
    <source>
        <strain evidence="2">CGMCC 1.10698</strain>
    </source>
</reference>
<sequence>MAHFRDPEQVNGDEFIDKEGVKATPYNVFDVGTDHDTVTFAVNTTFSWWNTTGHTTHPCASRLLITADGAGSNGFRTRLFKTELAAFAEETGLQITVCPRHQQMKKIKRKLSFHISMN</sequence>
<proteinExistence type="predicted"/>
<comment type="caution">
    <text evidence="1">The sequence shown here is derived from an EMBL/GenBank/DDBJ whole genome shotgun (WGS) entry which is preliminary data.</text>
</comment>
<dbReference type="InterPro" id="IPR011518">
    <property type="entry name" value="Transposase_36"/>
</dbReference>
<name>A0ABV8QX76_9MICC</name>
<dbReference type="RefSeq" id="WP_230067946.1">
    <property type="nucleotide sequence ID" value="NZ_BAABLL010000001.1"/>
</dbReference>
<protein>
    <submittedName>
        <fullName evidence="1">Uncharacterized protein</fullName>
    </submittedName>
</protein>
<dbReference type="Proteomes" id="UP001595773">
    <property type="component" value="Unassembled WGS sequence"/>
</dbReference>
<dbReference type="Pfam" id="PF07592">
    <property type="entry name" value="DDE_Tnp_ISAZ013"/>
    <property type="match status" value="1"/>
</dbReference>
<organism evidence="1 2">
    <name type="scientific">Arthrobacter cryoconiti</name>
    <dbReference type="NCBI Taxonomy" id="748907"/>
    <lineage>
        <taxon>Bacteria</taxon>
        <taxon>Bacillati</taxon>
        <taxon>Actinomycetota</taxon>
        <taxon>Actinomycetes</taxon>
        <taxon>Micrococcales</taxon>
        <taxon>Micrococcaceae</taxon>
        <taxon>Arthrobacter</taxon>
    </lineage>
</organism>
<accession>A0ABV8QX76</accession>